<keyword evidence="2" id="KW-1185">Reference proteome</keyword>
<dbReference type="Proteomes" id="UP000195719">
    <property type="component" value="Unassembled WGS sequence"/>
</dbReference>
<proteinExistence type="predicted"/>
<dbReference type="AlphaFoldDB" id="A0A1Y6MIB5"/>
<reference evidence="2" key="1">
    <citation type="submission" date="2017-06" db="EMBL/GenBank/DDBJ databases">
        <authorList>
            <person name="Rodrigo-Torres L."/>
            <person name="Arahal R.D."/>
            <person name="Lucena T."/>
        </authorList>
    </citation>
    <scope>NUCLEOTIDE SEQUENCE [LARGE SCALE GENOMIC DNA]</scope>
    <source>
        <strain evidence="2">CECT 9192</strain>
    </source>
</reference>
<gene>
    <name evidence="1" type="ORF">PAND9192_02216</name>
</gene>
<sequence length="90" mass="9577">MVNKIYFINNGSGPIDTIKLFDAIPEYTELAEVLNCTSPATLLPSSIATCSVTTTDDANAVGYEGGIEWQLGGTLAPAESGYVTYRVKVK</sequence>
<evidence type="ECO:0008006" key="3">
    <source>
        <dbReference type="Google" id="ProtNLM"/>
    </source>
</evidence>
<dbReference type="RefSeq" id="WP_087853836.1">
    <property type="nucleotide sequence ID" value="NZ_FYAJ01000003.1"/>
</dbReference>
<name>A0A1Y6MIB5_9GAMM</name>
<protein>
    <recommendedName>
        <fullName evidence="3">DUF11 domain-containing protein</fullName>
    </recommendedName>
</protein>
<evidence type="ECO:0000313" key="2">
    <source>
        <dbReference type="Proteomes" id="UP000195719"/>
    </source>
</evidence>
<evidence type="ECO:0000313" key="1">
    <source>
        <dbReference type="EMBL" id="SMY35538.1"/>
    </source>
</evidence>
<dbReference type="EMBL" id="FYAJ01000003">
    <property type="protein sequence ID" value="SMY35538.1"/>
    <property type="molecule type" value="Genomic_DNA"/>
</dbReference>
<organism evidence="1 2">
    <name type="scientific">Photobacterium andalusiense</name>
    <dbReference type="NCBI Taxonomy" id="2204296"/>
    <lineage>
        <taxon>Bacteria</taxon>
        <taxon>Pseudomonadati</taxon>
        <taxon>Pseudomonadota</taxon>
        <taxon>Gammaproteobacteria</taxon>
        <taxon>Vibrionales</taxon>
        <taxon>Vibrionaceae</taxon>
        <taxon>Photobacterium</taxon>
    </lineage>
</organism>
<accession>A0A1Y6MIB5</accession>